<gene>
    <name evidence="1" type="ORF">BJX63DRAFT_387688</name>
</gene>
<name>A0ABR4HM54_9EURO</name>
<accession>A0ABR4HM54</accession>
<reference evidence="1 2" key="1">
    <citation type="submission" date="2024-07" db="EMBL/GenBank/DDBJ databases">
        <title>Section-level genome sequencing and comparative genomics of Aspergillus sections Usti and Cavernicolus.</title>
        <authorList>
            <consortium name="Lawrence Berkeley National Laboratory"/>
            <person name="Nybo J.L."/>
            <person name="Vesth T.C."/>
            <person name="Theobald S."/>
            <person name="Frisvad J.C."/>
            <person name="Larsen T.O."/>
            <person name="Kjaerboelling I."/>
            <person name="Rothschild-Mancinelli K."/>
            <person name="Lyhne E.K."/>
            <person name="Kogle M.E."/>
            <person name="Barry K."/>
            <person name="Clum A."/>
            <person name="Na H."/>
            <person name="Ledsgaard L."/>
            <person name="Lin J."/>
            <person name="Lipzen A."/>
            <person name="Kuo A."/>
            <person name="Riley R."/>
            <person name="Mondo S."/>
            <person name="Labutti K."/>
            <person name="Haridas S."/>
            <person name="Pangalinan J."/>
            <person name="Salamov A.A."/>
            <person name="Simmons B.A."/>
            <person name="Magnuson J.K."/>
            <person name="Chen J."/>
            <person name="Drula E."/>
            <person name="Henrissat B."/>
            <person name="Wiebenga A."/>
            <person name="Lubbers R.J."/>
            <person name="Gomes A.C."/>
            <person name="Makela M.R."/>
            <person name="Stajich J."/>
            <person name="Grigoriev I.V."/>
            <person name="Mortensen U.H."/>
            <person name="De Vries R.P."/>
            <person name="Baker S.E."/>
            <person name="Andersen M.R."/>
        </authorList>
    </citation>
    <scope>NUCLEOTIDE SEQUENCE [LARGE SCALE GENOMIC DNA]</scope>
    <source>
        <strain evidence="1 2">CBS 588.65</strain>
    </source>
</reference>
<sequence>MVTSDWTGLVEVGLTPSCPSVTSGVFKGAMSFVPDPCSPDRYIPRSVARCACG</sequence>
<keyword evidence="2" id="KW-1185">Reference proteome</keyword>
<dbReference type="EMBL" id="JBFXLT010000023">
    <property type="protein sequence ID" value="KAL2816254.1"/>
    <property type="molecule type" value="Genomic_DNA"/>
</dbReference>
<dbReference type="Proteomes" id="UP001610334">
    <property type="component" value="Unassembled WGS sequence"/>
</dbReference>
<comment type="caution">
    <text evidence="1">The sequence shown here is derived from an EMBL/GenBank/DDBJ whole genome shotgun (WGS) entry which is preliminary data.</text>
</comment>
<protein>
    <submittedName>
        <fullName evidence="1">Uncharacterized protein</fullName>
    </submittedName>
</protein>
<proteinExistence type="predicted"/>
<evidence type="ECO:0000313" key="1">
    <source>
        <dbReference type="EMBL" id="KAL2816254.1"/>
    </source>
</evidence>
<organism evidence="1 2">
    <name type="scientific">Aspergillus granulosus</name>
    <dbReference type="NCBI Taxonomy" id="176169"/>
    <lineage>
        <taxon>Eukaryota</taxon>
        <taxon>Fungi</taxon>
        <taxon>Dikarya</taxon>
        <taxon>Ascomycota</taxon>
        <taxon>Pezizomycotina</taxon>
        <taxon>Eurotiomycetes</taxon>
        <taxon>Eurotiomycetidae</taxon>
        <taxon>Eurotiales</taxon>
        <taxon>Aspergillaceae</taxon>
        <taxon>Aspergillus</taxon>
        <taxon>Aspergillus subgen. Nidulantes</taxon>
    </lineage>
</organism>
<evidence type="ECO:0000313" key="2">
    <source>
        <dbReference type="Proteomes" id="UP001610334"/>
    </source>
</evidence>